<dbReference type="SMART" id="SM00228">
    <property type="entry name" value="PDZ"/>
    <property type="match status" value="1"/>
</dbReference>
<evidence type="ECO:0000256" key="1">
    <source>
        <dbReference type="ARBA" id="ARBA00010541"/>
    </source>
</evidence>
<dbReference type="SUPFAM" id="SSF50156">
    <property type="entry name" value="PDZ domain-like"/>
    <property type="match status" value="1"/>
</dbReference>
<dbReference type="InterPro" id="IPR043504">
    <property type="entry name" value="Peptidase_S1_PA_chymotrypsin"/>
</dbReference>
<dbReference type="RefSeq" id="WP_105350505.1">
    <property type="nucleotide sequence ID" value="NZ_PUIA01000016.1"/>
</dbReference>
<dbReference type="Proteomes" id="UP000240009">
    <property type="component" value="Unassembled WGS sequence"/>
</dbReference>
<protein>
    <recommendedName>
        <fullName evidence="4">PDZ domain-containing protein</fullName>
    </recommendedName>
</protein>
<keyword evidence="3" id="KW-0732">Signal</keyword>
<dbReference type="EMBL" id="PUIA01000016">
    <property type="protein sequence ID" value="PQO39223.1"/>
    <property type="molecule type" value="Genomic_DNA"/>
</dbReference>
<accession>A0A2S8G479</accession>
<proteinExistence type="inferred from homology"/>
<feature type="region of interest" description="Disordered" evidence="2">
    <location>
        <begin position="371"/>
        <end position="392"/>
    </location>
</feature>
<dbReference type="OrthoDB" id="268129at2"/>
<dbReference type="PANTHER" id="PTHR22939">
    <property type="entry name" value="SERINE PROTEASE FAMILY S1C HTRA-RELATED"/>
    <property type="match status" value="1"/>
</dbReference>
<sequence length="392" mass="41842">MPRFRLNTLLSFSVMATLSLALVAPTPVIGQVFESDGIAMRFMKRVHQRSSSEVLGAFNSVVSHTRRATVELKRGGERVAMGGIVDPNGLIVTKASLVNTYNNDAPLVAELSNGDQYLTSEVAAIDKENDLALLRIDGKNLPVMEIAQTNKLSLGSLLATAGLAEEPVAIGVYGLDPHKVDMKNAMLGVMLSREPGPATVDMVVEKSAAANAGILAQDIIVSLNDLVIDSGSQLIETVRTFEPGDSLRVKLMRADKEVLLSVVLGEWVAGPNQARHEFQNHLGGELSTRRSGFPSVFQHDSYLQPEQCGGPVVNLDGQVVGLNIARAGRVATYAIPGSVLSESIAKMLSAAGATKNQDLVQSRLSAKPVISENDESALAPGETRWIPRETSK</sequence>
<dbReference type="SUPFAM" id="SSF50494">
    <property type="entry name" value="Trypsin-like serine proteases"/>
    <property type="match status" value="1"/>
</dbReference>
<dbReference type="InterPro" id="IPR036034">
    <property type="entry name" value="PDZ_sf"/>
</dbReference>
<dbReference type="AlphaFoldDB" id="A0A2S8G479"/>
<evidence type="ECO:0000313" key="6">
    <source>
        <dbReference type="Proteomes" id="UP000240009"/>
    </source>
</evidence>
<feature type="signal peptide" evidence="3">
    <location>
        <begin position="1"/>
        <end position="21"/>
    </location>
</feature>
<evidence type="ECO:0000256" key="2">
    <source>
        <dbReference type="SAM" id="MobiDB-lite"/>
    </source>
</evidence>
<reference evidence="5 6" key="1">
    <citation type="submission" date="2018-02" db="EMBL/GenBank/DDBJ databases">
        <title>Comparative genomes isolates from brazilian mangrove.</title>
        <authorList>
            <person name="Araujo J.E."/>
            <person name="Taketani R.G."/>
            <person name="Silva M.C.P."/>
            <person name="Loureco M.V."/>
            <person name="Andreote F.D."/>
        </authorList>
    </citation>
    <scope>NUCLEOTIDE SEQUENCE [LARGE SCALE GENOMIC DNA]</scope>
    <source>
        <strain evidence="5 6">HEX-2 MGV</strain>
    </source>
</reference>
<evidence type="ECO:0000259" key="4">
    <source>
        <dbReference type="SMART" id="SM00228"/>
    </source>
</evidence>
<name>A0A2S8G479_9BACT</name>
<feature type="chain" id="PRO_5015398585" description="PDZ domain-containing protein" evidence="3">
    <location>
        <begin position="22"/>
        <end position="392"/>
    </location>
</feature>
<comment type="similarity">
    <text evidence="1">Belongs to the peptidase S1C family.</text>
</comment>
<dbReference type="Gene3D" id="2.40.10.10">
    <property type="entry name" value="Trypsin-like serine proteases"/>
    <property type="match status" value="1"/>
</dbReference>
<dbReference type="InterPro" id="IPR009003">
    <property type="entry name" value="Peptidase_S1_PA"/>
</dbReference>
<dbReference type="InterPro" id="IPR001478">
    <property type="entry name" value="PDZ"/>
</dbReference>
<dbReference type="Gene3D" id="2.40.10.120">
    <property type="match status" value="1"/>
</dbReference>
<comment type="caution">
    <text evidence="5">The sequence shown here is derived from an EMBL/GenBank/DDBJ whole genome shotgun (WGS) entry which is preliminary data.</text>
</comment>
<feature type="domain" description="PDZ" evidence="4">
    <location>
        <begin position="185"/>
        <end position="255"/>
    </location>
</feature>
<dbReference type="PANTHER" id="PTHR22939:SF129">
    <property type="entry name" value="SERINE PROTEASE HTRA2, MITOCHONDRIAL"/>
    <property type="match status" value="1"/>
</dbReference>
<organism evidence="5 6">
    <name type="scientific">Blastopirellula marina</name>
    <dbReference type="NCBI Taxonomy" id="124"/>
    <lineage>
        <taxon>Bacteria</taxon>
        <taxon>Pseudomonadati</taxon>
        <taxon>Planctomycetota</taxon>
        <taxon>Planctomycetia</taxon>
        <taxon>Pirellulales</taxon>
        <taxon>Pirellulaceae</taxon>
        <taxon>Blastopirellula</taxon>
    </lineage>
</organism>
<dbReference type="Pfam" id="PF13365">
    <property type="entry name" value="Trypsin_2"/>
    <property type="match status" value="1"/>
</dbReference>
<evidence type="ECO:0000313" key="5">
    <source>
        <dbReference type="EMBL" id="PQO39223.1"/>
    </source>
</evidence>
<dbReference type="Pfam" id="PF13180">
    <property type="entry name" value="PDZ_2"/>
    <property type="match status" value="1"/>
</dbReference>
<evidence type="ECO:0000256" key="3">
    <source>
        <dbReference type="SAM" id="SignalP"/>
    </source>
</evidence>
<gene>
    <name evidence="5" type="ORF">C5Y96_05030</name>
</gene>
<dbReference type="Gene3D" id="2.30.42.10">
    <property type="match status" value="1"/>
</dbReference>